<evidence type="ECO:0000313" key="7">
    <source>
        <dbReference type="EMBL" id="AFL89120.1"/>
    </source>
</evidence>
<reference evidence="7 8" key="1">
    <citation type="submission" date="2012-06" db="EMBL/GenBank/DDBJ databases">
        <title>Complete genome of Terriglobus roseus DSM 18391.</title>
        <authorList>
            <consortium name="US DOE Joint Genome Institute (JGI-PGF)"/>
            <person name="Lucas S."/>
            <person name="Copeland A."/>
            <person name="Lapidus A."/>
            <person name="Glavina del Rio T."/>
            <person name="Dalin E."/>
            <person name="Tice H."/>
            <person name="Bruce D."/>
            <person name="Goodwin L."/>
            <person name="Pitluck S."/>
            <person name="Peters L."/>
            <person name="Mikhailova N."/>
            <person name="Munk A.C.C."/>
            <person name="Kyrpides N."/>
            <person name="Mavromatis K."/>
            <person name="Ivanova N."/>
            <person name="Brettin T."/>
            <person name="Detter J.C."/>
            <person name="Han C."/>
            <person name="Larimer F."/>
            <person name="Land M."/>
            <person name="Hauser L."/>
            <person name="Markowitz V."/>
            <person name="Cheng J.-F."/>
            <person name="Hugenholtz P."/>
            <person name="Woyke T."/>
            <person name="Wu D."/>
            <person name="Brambilla E."/>
            <person name="Klenk H.-P."/>
            <person name="Eisen J.A."/>
        </authorList>
    </citation>
    <scope>NUCLEOTIDE SEQUENCE [LARGE SCALE GENOMIC DNA]</scope>
    <source>
        <strain evidence="8">DSM 18391 / NRRL B-41598 / KBS 63</strain>
    </source>
</reference>
<name>I3ZIQ2_TERRK</name>
<evidence type="ECO:0000256" key="5">
    <source>
        <dbReference type="ARBA" id="ARBA00023014"/>
    </source>
</evidence>
<keyword evidence="8" id="KW-1185">Reference proteome</keyword>
<organism evidence="7 8">
    <name type="scientific">Terriglobus roseus (strain DSM 18391 / NRRL B-41598 / KBS 63)</name>
    <dbReference type="NCBI Taxonomy" id="926566"/>
    <lineage>
        <taxon>Bacteria</taxon>
        <taxon>Pseudomonadati</taxon>
        <taxon>Acidobacteriota</taxon>
        <taxon>Terriglobia</taxon>
        <taxon>Terriglobales</taxon>
        <taxon>Acidobacteriaceae</taxon>
        <taxon>Terriglobus</taxon>
    </lineage>
</organism>
<dbReference type="Pfam" id="PF12831">
    <property type="entry name" value="FAD_oxidored"/>
    <property type="match status" value="1"/>
</dbReference>
<protein>
    <recommendedName>
        <fullName evidence="9">FAD dependent oxidoreductase</fullName>
    </recommendedName>
</protein>
<feature type="chain" id="PRO_5003685116" description="FAD dependent oxidoreductase" evidence="6">
    <location>
        <begin position="23"/>
        <end position="548"/>
    </location>
</feature>
<proteinExistence type="predicted"/>
<keyword evidence="3" id="KW-0560">Oxidoreductase</keyword>
<dbReference type="PANTHER" id="PTHR43498:SF1">
    <property type="entry name" value="COB--COM HETERODISULFIDE REDUCTASE IRON-SULFUR SUBUNIT A"/>
    <property type="match status" value="1"/>
</dbReference>
<dbReference type="InterPro" id="IPR036188">
    <property type="entry name" value="FAD/NAD-bd_sf"/>
</dbReference>
<dbReference type="HOGENOM" id="CLU_025277_0_0_0"/>
<dbReference type="GO" id="GO:0051539">
    <property type="term" value="F:4 iron, 4 sulfur cluster binding"/>
    <property type="evidence" value="ECO:0007669"/>
    <property type="project" value="UniProtKB-KW"/>
</dbReference>
<accession>I3ZIQ2</accession>
<gene>
    <name evidence="7" type="ordered locus">Terro_2885</name>
</gene>
<feature type="signal peptide" evidence="6">
    <location>
        <begin position="1"/>
        <end position="22"/>
    </location>
</feature>
<evidence type="ECO:0000256" key="3">
    <source>
        <dbReference type="ARBA" id="ARBA00023002"/>
    </source>
</evidence>
<keyword evidence="2" id="KW-0479">Metal-binding</keyword>
<dbReference type="STRING" id="926566.Terro_2885"/>
<dbReference type="EMBL" id="CP003379">
    <property type="protein sequence ID" value="AFL89120.1"/>
    <property type="molecule type" value="Genomic_DNA"/>
</dbReference>
<dbReference type="Gene3D" id="3.50.50.60">
    <property type="entry name" value="FAD/NAD(P)-binding domain"/>
    <property type="match status" value="1"/>
</dbReference>
<dbReference type="eggNOG" id="COG0644">
    <property type="taxonomic scope" value="Bacteria"/>
</dbReference>
<dbReference type="RefSeq" id="WP_014786384.1">
    <property type="nucleotide sequence ID" value="NC_018014.1"/>
</dbReference>
<evidence type="ECO:0000313" key="8">
    <source>
        <dbReference type="Proteomes" id="UP000006056"/>
    </source>
</evidence>
<evidence type="ECO:0000256" key="6">
    <source>
        <dbReference type="SAM" id="SignalP"/>
    </source>
</evidence>
<dbReference type="PANTHER" id="PTHR43498">
    <property type="entry name" value="FERREDOXIN:COB-COM HETERODISULFIDE REDUCTASE SUBUNIT A"/>
    <property type="match status" value="1"/>
</dbReference>
<keyword evidence="4" id="KW-0408">Iron</keyword>
<dbReference type="AlphaFoldDB" id="I3ZIQ2"/>
<keyword evidence="5" id="KW-0411">Iron-sulfur</keyword>
<evidence type="ECO:0000256" key="2">
    <source>
        <dbReference type="ARBA" id="ARBA00022723"/>
    </source>
</evidence>
<evidence type="ECO:0000256" key="4">
    <source>
        <dbReference type="ARBA" id="ARBA00023004"/>
    </source>
</evidence>
<evidence type="ECO:0008006" key="9">
    <source>
        <dbReference type="Google" id="ProtNLM"/>
    </source>
</evidence>
<dbReference type="GO" id="GO:0016491">
    <property type="term" value="F:oxidoreductase activity"/>
    <property type="evidence" value="ECO:0007669"/>
    <property type="project" value="UniProtKB-KW"/>
</dbReference>
<dbReference type="Proteomes" id="UP000006056">
    <property type="component" value="Chromosome"/>
</dbReference>
<dbReference type="KEGG" id="trs:Terro_2885"/>
<dbReference type="GO" id="GO:0046872">
    <property type="term" value="F:metal ion binding"/>
    <property type="evidence" value="ECO:0007669"/>
    <property type="project" value="UniProtKB-KW"/>
</dbReference>
<sequence length="548" mass="61046">MTAFPRYFVPTLLLSITASAFAVTPRPKIAGAPADLVVYGGTASGVMTAYAAARQGLHVVLLEPTRHLGGMVTGGLSATDYAYFPIIGGYTREFYKQAAATYGQQDLDHPTDWLSEPKVGEAIFNRWLKDAKVDVRLGERLREKGGVEMRGKEVSALVTEDGKRWEGRVFADCSYEGDAMAEAHVTYVVGREGREAFDESLAGVRPDTPKHQFLWKVSPMDESGKLMPLVDPGPLGPAESADKKVQAYNFRLILTNDPSNRLPWTKPAGYESSQFALLTRYLKSYKEHTGKDPVLRSVTNPVCFANHKCDFNNNGPFSTDYIGKSWTYPDASYVERQRIWAEHQRYTEAFFYFLATDPSVPKSLRDDTNTWGRAKDEFTDTKGWPRQLYIREGRRMSGVYVMHQADLQTDRTKPDSIAMGSYNSDSHNVQRVAMPDGSVFNEGDVQVAVQPYEISFGAMLPKQDEVTNLLVPVCLSASHVAYSSVRMEPQYMMIGQAAGVTAALAIQSKVPVQQVPVERLQELLRKDGSILHFDQQAHHAISKIHPEP</sequence>
<dbReference type="SUPFAM" id="SSF51905">
    <property type="entry name" value="FAD/NAD(P)-binding domain"/>
    <property type="match status" value="1"/>
</dbReference>
<keyword evidence="6" id="KW-0732">Signal</keyword>
<keyword evidence="1" id="KW-0004">4Fe-4S</keyword>
<dbReference type="PATRIC" id="fig|926566.3.peg.2874"/>
<dbReference type="OrthoDB" id="9777740at2"/>
<evidence type="ECO:0000256" key="1">
    <source>
        <dbReference type="ARBA" id="ARBA00022485"/>
    </source>
</evidence>
<dbReference type="InterPro" id="IPR039650">
    <property type="entry name" value="HdrA-like"/>
</dbReference>